<name>A0A0A9E6U2_ARUDO</name>
<organism evidence="1">
    <name type="scientific">Arundo donax</name>
    <name type="common">Giant reed</name>
    <name type="synonym">Donax arundinaceus</name>
    <dbReference type="NCBI Taxonomy" id="35708"/>
    <lineage>
        <taxon>Eukaryota</taxon>
        <taxon>Viridiplantae</taxon>
        <taxon>Streptophyta</taxon>
        <taxon>Embryophyta</taxon>
        <taxon>Tracheophyta</taxon>
        <taxon>Spermatophyta</taxon>
        <taxon>Magnoliopsida</taxon>
        <taxon>Liliopsida</taxon>
        <taxon>Poales</taxon>
        <taxon>Poaceae</taxon>
        <taxon>PACMAD clade</taxon>
        <taxon>Arundinoideae</taxon>
        <taxon>Arundineae</taxon>
        <taxon>Arundo</taxon>
    </lineage>
</organism>
<protein>
    <submittedName>
        <fullName evidence="1">Uncharacterized protein</fullName>
    </submittedName>
</protein>
<sequence>MEPITQASVLDLLLGPQLKCKREIAYWLGIYLKKCLLYRL</sequence>
<proteinExistence type="predicted"/>
<reference evidence="1" key="2">
    <citation type="journal article" date="2015" name="Data Brief">
        <title>Shoot transcriptome of the giant reed, Arundo donax.</title>
        <authorList>
            <person name="Barrero R.A."/>
            <person name="Guerrero F.D."/>
            <person name="Moolhuijzen P."/>
            <person name="Goolsby J.A."/>
            <person name="Tidwell J."/>
            <person name="Bellgard S.E."/>
            <person name="Bellgard M.I."/>
        </authorList>
    </citation>
    <scope>NUCLEOTIDE SEQUENCE</scope>
    <source>
        <tissue evidence="1">Shoot tissue taken approximately 20 cm above the soil surface</tissue>
    </source>
</reference>
<evidence type="ECO:0000313" key="1">
    <source>
        <dbReference type="EMBL" id="JAD96499.1"/>
    </source>
</evidence>
<reference evidence="1" key="1">
    <citation type="submission" date="2014-09" db="EMBL/GenBank/DDBJ databases">
        <authorList>
            <person name="Magalhaes I.L.F."/>
            <person name="Oliveira U."/>
            <person name="Santos F.R."/>
            <person name="Vidigal T.H.D.A."/>
            <person name="Brescovit A.D."/>
            <person name="Santos A.J."/>
        </authorList>
    </citation>
    <scope>NUCLEOTIDE SEQUENCE</scope>
    <source>
        <tissue evidence="1">Shoot tissue taken approximately 20 cm above the soil surface</tissue>
    </source>
</reference>
<dbReference type="AlphaFoldDB" id="A0A0A9E6U2"/>
<dbReference type="EMBL" id="GBRH01201396">
    <property type="protein sequence ID" value="JAD96499.1"/>
    <property type="molecule type" value="Transcribed_RNA"/>
</dbReference>
<accession>A0A0A9E6U2</accession>